<feature type="transmembrane region" description="Helical" evidence="2">
    <location>
        <begin position="177"/>
        <end position="198"/>
    </location>
</feature>
<keyword evidence="2" id="KW-0812">Transmembrane</keyword>
<gene>
    <name evidence="4" type="primary">LOC113464326</name>
</gene>
<reference evidence="4" key="1">
    <citation type="submission" date="2025-08" db="UniProtKB">
        <authorList>
            <consortium name="RefSeq"/>
        </authorList>
    </citation>
    <scope>IDENTIFICATION</scope>
    <source>
        <tissue evidence="4">Whole body</tissue>
    </source>
</reference>
<organism evidence="3 4">
    <name type="scientific">Ceratina calcarata</name>
    <dbReference type="NCBI Taxonomy" id="156304"/>
    <lineage>
        <taxon>Eukaryota</taxon>
        <taxon>Metazoa</taxon>
        <taxon>Ecdysozoa</taxon>
        <taxon>Arthropoda</taxon>
        <taxon>Hexapoda</taxon>
        <taxon>Insecta</taxon>
        <taxon>Pterygota</taxon>
        <taxon>Neoptera</taxon>
        <taxon>Endopterygota</taxon>
        <taxon>Hymenoptera</taxon>
        <taxon>Apocrita</taxon>
        <taxon>Aculeata</taxon>
        <taxon>Apoidea</taxon>
        <taxon>Anthophila</taxon>
        <taxon>Apidae</taxon>
        <taxon>Ceratina</taxon>
        <taxon>Zadontomerus</taxon>
    </lineage>
</organism>
<proteinExistence type="predicted"/>
<evidence type="ECO:0000313" key="3">
    <source>
        <dbReference type="Proteomes" id="UP000694925"/>
    </source>
</evidence>
<feature type="region of interest" description="Disordered" evidence="1">
    <location>
        <begin position="65"/>
        <end position="107"/>
    </location>
</feature>
<dbReference type="GeneID" id="113464326"/>
<feature type="transmembrane region" description="Helical" evidence="2">
    <location>
        <begin position="204"/>
        <end position="223"/>
    </location>
</feature>
<keyword evidence="3" id="KW-1185">Reference proteome</keyword>
<keyword evidence="2" id="KW-1133">Transmembrane helix</keyword>
<evidence type="ECO:0000256" key="1">
    <source>
        <dbReference type="SAM" id="MobiDB-lite"/>
    </source>
</evidence>
<dbReference type="Proteomes" id="UP000694925">
    <property type="component" value="Unplaced"/>
</dbReference>
<evidence type="ECO:0000313" key="4">
    <source>
        <dbReference type="RefSeq" id="XP_026669245.1"/>
    </source>
</evidence>
<dbReference type="AlphaFoldDB" id="A0AAJ7S1W2"/>
<keyword evidence="2" id="KW-0472">Membrane</keyword>
<sequence>MSSSRRAMADRFTDCPGPCNPRNKVCRRTCVQNVLSILEELPPCIRQRLCQEDLLSVFLKDTDGEDGNLQQELDGTDTQRGRKELPAGSQRLDDCSLTPGGRPTQGVGVTQTMEEKQVQTTVDESALCELSSGFSTVQMGPTTVTTGFRQRTERASIVIRSIATRGAHMLEGRMPQCCCRVVNTGIYIGILFFLALFARNSPTYQIFLSSQICGILAIISWRISGVVPL</sequence>
<protein>
    <submittedName>
        <fullName evidence="4">Uncharacterized protein LOC113464326</fullName>
    </submittedName>
</protein>
<name>A0AAJ7S1W2_9HYME</name>
<evidence type="ECO:0000256" key="2">
    <source>
        <dbReference type="SAM" id="Phobius"/>
    </source>
</evidence>
<dbReference type="KEGG" id="ccal:113464326"/>
<dbReference type="RefSeq" id="XP_026669245.1">
    <property type="nucleotide sequence ID" value="XM_026813444.1"/>
</dbReference>
<accession>A0AAJ7S1W2</accession>